<accession>A0A521B194</accession>
<sequence length="51" mass="5982">MSVGSRLCYSTHKHYPGTALYLSIFFIYNRIQYIDLNSNFLYIGAVAFQKR</sequence>
<reference evidence="1 2" key="1">
    <citation type="submission" date="2017-05" db="EMBL/GenBank/DDBJ databases">
        <authorList>
            <person name="Varghese N."/>
            <person name="Submissions S."/>
        </authorList>
    </citation>
    <scope>NUCLEOTIDE SEQUENCE [LARGE SCALE GENOMIC DNA]</scope>
    <source>
        <strain evidence="1 2">DSM 21194</strain>
    </source>
</reference>
<evidence type="ECO:0000313" key="2">
    <source>
        <dbReference type="Proteomes" id="UP000317593"/>
    </source>
</evidence>
<dbReference type="Proteomes" id="UP000317593">
    <property type="component" value="Unassembled WGS sequence"/>
</dbReference>
<proteinExistence type="predicted"/>
<keyword evidence="2" id="KW-1185">Reference proteome</keyword>
<dbReference type="EMBL" id="FXTH01000002">
    <property type="protein sequence ID" value="SMO40864.1"/>
    <property type="molecule type" value="Genomic_DNA"/>
</dbReference>
<evidence type="ECO:0000313" key="1">
    <source>
        <dbReference type="EMBL" id="SMO40864.1"/>
    </source>
</evidence>
<protein>
    <submittedName>
        <fullName evidence="1">Uncharacterized protein</fullName>
    </submittedName>
</protein>
<dbReference type="AlphaFoldDB" id="A0A521B194"/>
<organism evidence="1 2">
    <name type="scientific">Fodinibius sediminis</name>
    <dbReference type="NCBI Taxonomy" id="1214077"/>
    <lineage>
        <taxon>Bacteria</taxon>
        <taxon>Pseudomonadati</taxon>
        <taxon>Balneolota</taxon>
        <taxon>Balneolia</taxon>
        <taxon>Balneolales</taxon>
        <taxon>Balneolaceae</taxon>
        <taxon>Fodinibius</taxon>
    </lineage>
</organism>
<gene>
    <name evidence="1" type="ORF">SAMN06265218_10283</name>
</gene>
<name>A0A521B194_9BACT</name>